<feature type="region of interest" description="Disordered" evidence="1">
    <location>
        <begin position="1"/>
        <end position="75"/>
    </location>
</feature>
<reference evidence="2" key="1">
    <citation type="journal article" date="2021" name="bioRxiv">
        <title>Whole Genome Assembly and Annotation of Northern Wild Rice, Zizania palustris L., Supports a Whole Genome Duplication in the Zizania Genus.</title>
        <authorList>
            <person name="Haas M."/>
            <person name="Kono T."/>
            <person name="Macchietto M."/>
            <person name="Millas R."/>
            <person name="McGilp L."/>
            <person name="Shao M."/>
            <person name="Duquette J."/>
            <person name="Hirsch C.N."/>
            <person name="Kimball J."/>
        </authorList>
    </citation>
    <scope>NUCLEOTIDE SEQUENCE</scope>
    <source>
        <tissue evidence="2">Fresh leaf tissue</tissue>
    </source>
</reference>
<feature type="compositionally biased region" description="Basic and acidic residues" evidence="1">
    <location>
        <begin position="37"/>
        <end position="56"/>
    </location>
</feature>
<reference evidence="2" key="2">
    <citation type="submission" date="2021-02" db="EMBL/GenBank/DDBJ databases">
        <authorList>
            <person name="Kimball J.A."/>
            <person name="Haas M.W."/>
            <person name="Macchietto M."/>
            <person name="Kono T."/>
            <person name="Duquette J."/>
            <person name="Shao M."/>
        </authorList>
    </citation>
    <scope>NUCLEOTIDE SEQUENCE</scope>
    <source>
        <tissue evidence="2">Fresh leaf tissue</tissue>
    </source>
</reference>
<organism evidence="2 3">
    <name type="scientific">Zizania palustris</name>
    <name type="common">Northern wild rice</name>
    <dbReference type="NCBI Taxonomy" id="103762"/>
    <lineage>
        <taxon>Eukaryota</taxon>
        <taxon>Viridiplantae</taxon>
        <taxon>Streptophyta</taxon>
        <taxon>Embryophyta</taxon>
        <taxon>Tracheophyta</taxon>
        <taxon>Spermatophyta</taxon>
        <taxon>Magnoliopsida</taxon>
        <taxon>Liliopsida</taxon>
        <taxon>Poales</taxon>
        <taxon>Poaceae</taxon>
        <taxon>BOP clade</taxon>
        <taxon>Oryzoideae</taxon>
        <taxon>Oryzeae</taxon>
        <taxon>Zizaniinae</taxon>
        <taxon>Zizania</taxon>
    </lineage>
</organism>
<gene>
    <name evidence="2" type="ORF">GUJ93_ZPchr0004g38368</name>
</gene>
<sequence length="75" mass="7846">MVARSDLATSSPRPRHALAAAPLHPHHALSSPRHAIAAREGERMREERGATRRDSRGGGTRGRGSKGGDAADGEG</sequence>
<feature type="compositionally biased region" description="Gly residues" evidence="1">
    <location>
        <begin position="57"/>
        <end position="67"/>
    </location>
</feature>
<dbReference type="EMBL" id="JAAALK010000285">
    <property type="protein sequence ID" value="KAG8064441.1"/>
    <property type="molecule type" value="Genomic_DNA"/>
</dbReference>
<feature type="compositionally biased region" description="Low complexity" evidence="1">
    <location>
        <begin position="17"/>
        <end position="35"/>
    </location>
</feature>
<dbReference type="Proteomes" id="UP000729402">
    <property type="component" value="Unassembled WGS sequence"/>
</dbReference>
<comment type="caution">
    <text evidence="2">The sequence shown here is derived from an EMBL/GenBank/DDBJ whole genome shotgun (WGS) entry which is preliminary data.</text>
</comment>
<keyword evidence="3" id="KW-1185">Reference proteome</keyword>
<protein>
    <submittedName>
        <fullName evidence="2">Uncharacterized protein</fullName>
    </submittedName>
</protein>
<accession>A0A8J5VMY3</accession>
<dbReference type="AlphaFoldDB" id="A0A8J5VMY3"/>
<name>A0A8J5VMY3_ZIZPA</name>
<evidence type="ECO:0000313" key="3">
    <source>
        <dbReference type="Proteomes" id="UP000729402"/>
    </source>
</evidence>
<proteinExistence type="predicted"/>
<evidence type="ECO:0000256" key="1">
    <source>
        <dbReference type="SAM" id="MobiDB-lite"/>
    </source>
</evidence>
<evidence type="ECO:0000313" key="2">
    <source>
        <dbReference type="EMBL" id="KAG8064441.1"/>
    </source>
</evidence>